<dbReference type="Pfam" id="PF00994">
    <property type="entry name" value="MoCF_biosynth"/>
    <property type="match status" value="1"/>
</dbReference>
<dbReference type="SMART" id="SM00852">
    <property type="entry name" value="MoCF_biosynth"/>
    <property type="match status" value="1"/>
</dbReference>
<evidence type="ECO:0000313" key="2">
    <source>
        <dbReference type="EMBL" id="QNO51156.1"/>
    </source>
</evidence>
<evidence type="ECO:0000259" key="1">
    <source>
        <dbReference type="SMART" id="SM00852"/>
    </source>
</evidence>
<dbReference type="PANTHER" id="PTHR43232">
    <property type="entry name" value="MOLYBDENUM COFACTOR BIOSYNTHESIS PROTEIN B"/>
    <property type="match status" value="1"/>
</dbReference>
<dbReference type="FunFam" id="3.40.980.10:FF:000006">
    <property type="entry name" value="Molybdenum cofactor biosynthesis protein B"/>
    <property type="match status" value="1"/>
</dbReference>
<accession>A0A7G9YT22</accession>
<dbReference type="AlphaFoldDB" id="A0A7G9YT22"/>
<dbReference type="InterPro" id="IPR012245">
    <property type="entry name" value="MoaB"/>
</dbReference>
<dbReference type="GO" id="GO:0006777">
    <property type="term" value="P:Mo-molybdopterin cofactor biosynthetic process"/>
    <property type="evidence" value="ECO:0007669"/>
    <property type="project" value="InterPro"/>
</dbReference>
<dbReference type="PANTHER" id="PTHR43232:SF2">
    <property type="entry name" value="MOLYBDENUM COFACTOR BIOSYNTHESIS PROTEIN B"/>
    <property type="match status" value="1"/>
</dbReference>
<dbReference type="GO" id="GO:0061598">
    <property type="term" value="F:molybdopterin adenylyltransferase activity"/>
    <property type="evidence" value="ECO:0007669"/>
    <property type="project" value="UniProtKB-EC"/>
</dbReference>
<reference evidence="2" key="1">
    <citation type="submission" date="2020-06" db="EMBL/GenBank/DDBJ databases">
        <title>Unique genomic features of the anaerobic methanotrophic archaea.</title>
        <authorList>
            <person name="Chadwick G.L."/>
            <person name="Skennerton C.T."/>
            <person name="Laso-Perez R."/>
            <person name="Leu A.O."/>
            <person name="Speth D.R."/>
            <person name="Yu H."/>
            <person name="Morgan-Lang C."/>
            <person name="Hatzenpichler R."/>
            <person name="Goudeau D."/>
            <person name="Malmstrom R."/>
            <person name="Brazelton W.J."/>
            <person name="Woyke T."/>
            <person name="Hallam S.J."/>
            <person name="Tyson G.W."/>
            <person name="Wegener G."/>
            <person name="Boetius A."/>
            <person name="Orphan V."/>
        </authorList>
    </citation>
    <scope>NUCLEOTIDE SEQUENCE</scope>
</reference>
<dbReference type="InterPro" id="IPR036425">
    <property type="entry name" value="MoaB/Mog-like_dom_sf"/>
</dbReference>
<dbReference type="InterPro" id="IPR001453">
    <property type="entry name" value="MoaB/Mog_dom"/>
</dbReference>
<organism evidence="2">
    <name type="scientific">Candidatus Methanophagaceae archaeon ANME-1 ERB6</name>
    <dbReference type="NCBI Taxonomy" id="2759912"/>
    <lineage>
        <taxon>Archaea</taxon>
        <taxon>Methanobacteriati</taxon>
        <taxon>Methanobacteriota</taxon>
        <taxon>Stenosarchaea group</taxon>
        <taxon>Methanomicrobia</taxon>
        <taxon>Candidatus Methanophagales</taxon>
        <taxon>Candidatus Methanophagaceae</taxon>
    </lineage>
</organism>
<gene>
    <name evidence="2" type="primary">moaB</name>
    <name evidence="2" type="ORF">OLNPMGDC_00049</name>
</gene>
<protein>
    <submittedName>
        <fullName evidence="2">Molybdopterin adenylyltransferase</fullName>
        <ecNumber evidence="2">2.7.7.75</ecNumber>
    </submittedName>
</protein>
<dbReference type="NCBIfam" id="TIGR00177">
    <property type="entry name" value="molyb_syn"/>
    <property type="match status" value="1"/>
</dbReference>
<dbReference type="SUPFAM" id="SSF53218">
    <property type="entry name" value="Molybdenum cofactor biosynthesis proteins"/>
    <property type="match status" value="1"/>
</dbReference>
<sequence>MSTPAKHKKGAKKHYKCAILTISTSKYRNKEKGVADIGDLSGEIANELVTKNGHEVVYHDVLPDKEDKIYEGITKALDTGADFIITSGGTGLTKNDITIEVVSEFADKRIQGFGELFRLKSYEEIGTAAILSRAFAGAVNGKVIFCLPGSPDAVRLALEQIIMPEIAHIMKHVRE</sequence>
<dbReference type="EMBL" id="MT631461">
    <property type="protein sequence ID" value="QNO51156.1"/>
    <property type="molecule type" value="Genomic_DNA"/>
</dbReference>
<keyword evidence="2" id="KW-0548">Nucleotidyltransferase</keyword>
<keyword evidence="2" id="KW-0808">Transferase</keyword>
<dbReference type="GO" id="GO:0005829">
    <property type="term" value="C:cytosol"/>
    <property type="evidence" value="ECO:0007669"/>
    <property type="project" value="TreeGrafter"/>
</dbReference>
<dbReference type="PIRSF" id="PIRSF006443">
    <property type="entry name" value="MoaB"/>
    <property type="match status" value="1"/>
</dbReference>
<feature type="domain" description="MoaB/Mog" evidence="1">
    <location>
        <begin position="18"/>
        <end position="169"/>
    </location>
</feature>
<dbReference type="CDD" id="cd00886">
    <property type="entry name" value="MogA_MoaB"/>
    <property type="match status" value="1"/>
</dbReference>
<dbReference type="Gene3D" id="3.40.980.10">
    <property type="entry name" value="MoaB/Mog-like domain"/>
    <property type="match status" value="1"/>
</dbReference>
<dbReference type="EC" id="2.7.7.75" evidence="2"/>
<proteinExistence type="predicted"/>
<name>A0A7G9YT22_9EURY</name>